<dbReference type="GO" id="GO:0006351">
    <property type="term" value="P:DNA-templated transcription"/>
    <property type="evidence" value="ECO:0007669"/>
    <property type="project" value="InterPro"/>
</dbReference>
<dbReference type="InterPro" id="IPR025422">
    <property type="entry name" value="TGA_domain"/>
</dbReference>
<organism evidence="2">
    <name type="scientific">Artemisia annua</name>
    <name type="common">Sweet wormwood</name>
    <dbReference type="NCBI Taxonomy" id="35608"/>
    <lineage>
        <taxon>Eukaryota</taxon>
        <taxon>Viridiplantae</taxon>
        <taxon>Streptophyta</taxon>
        <taxon>Embryophyta</taxon>
        <taxon>Tracheophyta</taxon>
        <taxon>Spermatophyta</taxon>
        <taxon>Magnoliopsida</taxon>
        <taxon>eudicotyledons</taxon>
        <taxon>Gunneridae</taxon>
        <taxon>Pentapetalae</taxon>
        <taxon>asterids</taxon>
        <taxon>campanulids</taxon>
        <taxon>Asterales</taxon>
        <taxon>Asteraceae</taxon>
        <taxon>Asteroideae</taxon>
        <taxon>Anthemideae</taxon>
        <taxon>Artemisiinae</taxon>
        <taxon>Artemisia</taxon>
    </lineage>
</organism>
<dbReference type="GO" id="GO:0043565">
    <property type="term" value="F:sequence-specific DNA binding"/>
    <property type="evidence" value="ECO:0007669"/>
    <property type="project" value="InterPro"/>
</dbReference>
<dbReference type="InterPro" id="IPR051886">
    <property type="entry name" value="Seed_Dev/Stress_Resp_Reg"/>
</dbReference>
<reference evidence="2" key="1">
    <citation type="submission" date="2018-04" db="EMBL/GenBank/DDBJ databases">
        <title>Salicylic acid modulates artemisinin via the AaNPR1-AaTGA6-AaTGA3 complex in A. annua.</title>
        <authorList>
            <person name="Lv Z."/>
            <person name="Tang K."/>
        </authorList>
    </citation>
    <scope>NUCLEOTIDE SEQUENCE</scope>
</reference>
<accession>A0A481P822</accession>
<dbReference type="PANTHER" id="PTHR46354">
    <property type="entry name" value="DOG1 DOMAIN-CONTAINING PROTEIN"/>
    <property type="match status" value="1"/>
</dbReference>
<name>A0A481P822_ARTAN</name>
<protein>
    <submittedName>
        <fullName evidence="2">TGA4</fullName>
    </submittedName>
</protein>
<dbReference type="Pfam" id="PF14144">
    <property type="entry name" value="DOG1"/>
    <property type="match status" value="1"/>
</dbReference>
<dbReference type="AlphaFoldDB" id="A0A481P822"/>
<evidence type="ECO:0000259" key="1">
    <source>
        <dbReference type="PROSITE" id="PS51806"/>
    </source>
</evidence>
<dbReference type="PANTHER" id="PTHR46354:SF22">
    <property type="entry name" value="TRANSCRIPTION FACTOR TGA LIKE DOMAIN-CONTAINING PROTEIN-RELATED"/>
    <property type="match status" value="1"/>
</dbReference>
<dbReference type="EMBL" id="MH201465">
    <property type="protein sequence ID" value="QAV82490.1"/>
    <property type="molecule type" value="mRNA"/>
</dbReference>
<feature type="domain" description="DOG1" evidence="1">
    <location>
        <begin position="16"/>
        <end position="266"/>
    </location>
</feature>
<evidence type="ECO:0000313" key="2">
    <source>
        <dbReference type="EMBL" id="QAV82490.1"/>
    </source>
</evidence>
<proteinExistence type="evidence at transcript level"/>
<dbReference type="PROSITE" id="PS51806">
    <property type="entry name" value="DOG1"/>
    <property type="match status" value="1"/>
</dbReference>
<sequence>MTGTTSVTKTPERTHSQIFHQFFDHWLIELGTNLEQLVSAANHHKDNNHDDSNLRHLIDKSVKHYEEFYKAKSDSAKGDVKAMFRPPWLTSLEDAFLWIAGWRPTTAIQLLYSKSGLQLEAILDESVPVLLSTGDLGDLSLHQINRVDELQRKTIRAERAITEKMAKLQESAADTFMVDLSSAASENLRKNDGYGEVKESVGTLNSLLESKEDKLEEVLHMADGLRMETLKSVMGILTPIQAVHFLIAAAELHLRIHDWGQKRDAT</sequence>